<dbReference type="GO" id="GO:0009022">
    <property type="term" value="F:tRNA nucleotidyltransferase activity"/>
    <property type="evidence" value="ECO:0007669"/>
    <property type="project" value="UniProtKB-UniRule"/>
</dbReference>
<comment type="function">
    <text evidence="8">Phosphorolytic 3'-5' exoribonuclease that plays an important role in tRNA 3'-end maturation. Removes nucleotide residues following the 3'-CCA terminus of tRNAs; can also add nucleotides to the ends of RNA molecules by using nucleoside diphosphates as substrates, but this may not be physiologically important. Probably plays a role in initiation of 16S rRNA degradation (leading to ribosome degradation) during starvation.</text>
</comment>
<dbReference type="PANTHER" id="PTHR11953">
    <property type="entry name" value="EXOSOME COMPLEX COMPONENT"/>
    <property type="match status" value="1"/>
</dbReference>
<dbReference type="InterPro" id="IPR002381">
    <property type="entry name" value="RNase_PH_bac-type"/>
</dbReference>
<accession>A0A6N3C9W5</accession>
<comment type="similarity">
    <text evidence="1 8">Belongs to the RNase PH family.</text>
</comment>
<keyword evidence="5 8" id="KW-0819">tRNA processing</keyword>
<gene>
    <name evidence="8 11" type="primary">rph</name>
    <name evidence="11" type="ORF">PGLFYP46_00328</name>
</gene>
<dbReference type="GO" id="GO:0000049">
    <property type="term" value="F:tRNA binding"/>
    <property type="evidence" value="ECO:0007669"/>
    <property type="project" value="UniProtKB-UniRule"/>
</dbReference>
<evidence type="ECO:0000256" key="1">
    <source>
        <dbReference type="ARBA" id="ARBA00006678"/>
    </source>
</evidence>
<dbReference type="AlphaFoldDB" id="A0A6N3C9W5"/>
<dbReference type="InterPro" id="IPR036345">
    <property type="entry name" value="ExoRNase_PH_dom2_sf"/>
</dbReference>
<evidence type="ECO:0000313" key="11">
    <source>
        <dbReference type="EMBL" id="VYU13670.1"/>
    </source>
</evidence>
<evidence type="ECO:0000259" key="10">
    <source>
        <dbReference type="Pfam" id="PF03725"/>
    </source>
</evidence>
<organism evidence="11">
    <name type="scientific">Peptoniphilus gorbachii</name>
    <dbReference type="NCBI Taxonomy" id="411567"/>
    <lineage>
        <taxon>Bacteria</taxon>
        <taxon>Bacillati</taxon>
        <taxon>Bacillota</taxon>
        <taxon>Tissierellia</taxon>
        <taxon>Tissierellales</taxon>
        <taxon>Peptoniphilaceae</taxon>
        <taxon>Peptoniphilus</taxon>
    </lineage>
</organism>
<comment type="catalytic activity">
    <reaction evidence="8">
        <text>tRNA(n+1) + phosphate = tRNA(n) + a ribonucleoside 5'-diphosphate</text>
        <dbReference type="Rhea" id="RHEA:10628"/>
        <dbReference type="Rhea" id="RHEA-COMP:17343"/>
        <dbReference type="Rhea" id="RHEA-COMP:17344"/>
        <dbReference type="ChEBI" id="CHEBI:43474"/>
        <dbReference type="ChEBI" id="CHEBI:57930"/>
        <dbReference type="ChEBI" id="CHEBI:173114"/>
        <dbReference type="EC" id="2.7.7.56"/>
    </reaction>
</comment>
<dbReference type="SUPFAM" id="SSF54211">
    <property type="entry name" value="Ribosomal protein S5 domain 2-like"/>
    <property type="match status" value="1"/>
</dbReference>
<dbReference type="EC" id="2.7.7.56" evidence="8"/>
<evidence type="ECO:0000256" key="6">
    <source>
        <dbReference type="ARBA" id="ARBA00022695"/>
    </source>
</evidence>
<dbReference type="PANTHER" id="PTHR11953:SF0">
    <property type="entry name" value="EXOSOME COMPLEX COMPONENT RRP41"/>
    <property type="match status" value="1"/>
</dbReference>
<keyword evidence="3 8" id="KW-0820">tRNA-binding</keyword>
<dbReference type="GO" id="GO:0031125">
    <property type="term" value="P:rRNA 3'-end processing"/>
    <property type="evidence" value="ECO:0007669"/>
    <property type="project" value="UniProtKB-ARBA"/>
</dbReference>
<evidence type="ECO:0000256" key="8">
    <source>
        <dbReference type="HAMAP-Rule" id="MF_00564"/>
    </source>
</evidence>
<sequence>MRKGIMREDRQNDEIRQIKIIPNYLEHPDGSVLIECGDTKVICTAMIENKVPTFLRGKNKGWLSSEYSMLPGSTPTRKVRDISKGKLDGRSSEISRLIGRSLRSSIDLDKIGERTIWIDCDVISADGGTRTASITGSYIALKIAVKKALESGKFEEDPMKSKVAAISVGKVNGINLVDLDFKEDSNADVDLNVVMNDKFELIEIQGTGEGDTFTIDELNEFLKGAKRGIEDIFRYFEIVEQYI</sequence>
<dbReference type="GO" id="GO:0008033">
    <property type="term" value="P:tRNA processing"/>
    <property type="evidence" value="ECO:0007669"/>
    <property type="project" value="UniProtKB-UniRule"/>
</dbReference>
<keyword evidence="2 8" id="KW-0698">rRNA processing</keyword>
<dbReference type="NCBIfam" id="TIGR01966">
    <property type="entry name" value="RNasePH"/>
    <property type="match status" value="1"/>
</dbReference>
<evidence type="ECO:0000259" key="9">
    <source>
        <dbReference type="Pfam" id="PF01138"/>
    </source>
</evidence>
<dbReference type="InterPro" id="IPR001247">
    <property type="entry name" value="ExoRNase_PH_dom1"/>
</dbReference>
<keyword evidence="7" id="KW-0694">RNA-binding</keyword>
<dbReference type="GO" id="GO:0000175">
    <property type="term" value="F:3'-5'-RNA exonuclease activity"/>
    <property type="evidence" value="ECO:0007669"/>
    <property type="project" value="UniProtKB-UniRule"/>
</dbReference>
<dbReference type="Gene3D" id="3.30.230.70">
    <property type="entry name" value="GHMP Kinase, N-terminal domain"/>
    <property type="match status" value="1"/>
</dbReference>
<dbReference type="Pfam" id="PF01138">
    <property type="entry name" value="RNase_PH"/>
    <property type="match status" value="1"/>
</dbReference>
<protein>
    <recommendedName>
        <fullName evidence="8">Ribonuclease PH</fullName>
        <shortName evidence="8">RNase PH</shortName>
        <ecNumber evidence="8">2.7.7.56</ecNumber>
    </recommendedName>
    <alternativeName>
        <fullName evidence="8">tRNA nucleotidyltransferase</fullName>
    </alternativeName>
</protein>
<keyword evidence="4 8" id="KW-0808">Transferase</keyword>
<dbReference type="InterPro" id="IPR050080">
    <property type="entry name" value="RNase_PH"/>
</dbReference>
<dbReference type="Pfam" id="PF03725">
    <property type="entry name" value="RNase_PH_C"/>
    <property type="match status" value="1"/>
</dbReference>
<comment type="subunit">
    <text evidence="8">Homohexameric ring arranged as a trimer of dimers.</text>
</comment>
<dbReference type="EMBL" id="CACRUP010000022">
    <property type="protein sequence ID" value="VYU13670.1"/>
    <property type="molecule type" value="Genomic_DNA"/>
</dbReference>
<evidence type="ECO:0000256" key="4">
    <source>
        <dbReference type="ARBA" id="ARBA00022679"/>
    </source>
</evidence>
<dbReference type="InterPro" id="IPR020568">
    <property type="entry name" value="Ribosomal_Su5_D2-typ_SF"/>
</dbReference>
<name>A0A6N3C9W5_9FIRM</name>
<feature type="binding site" evidence="8">
    <location>
        <begin position="128"/>
        <end position="130"/>
    </location>
    <ligand>
        <name>phosphate</name>
        <dbReference type="ChEBI" id="CHEBI:43474"/>
        <note>substrate</note>
    </ligand>
</feature>
<evidence type="ECO:0000256" key="2">
    <source>
        <dbReference type="ARBA" id="ARBA00022552"/>
    </source>
</evidence>
<dbReference type="InterPro" id="IPR027408">
    <property type="entry name" value="PNPase/RNase_PH_dom_sf"/>
</dbReference>
<evidence type="ECO:0000256" key="5">
    <source>
        <dbReference type="ARBA" id="ARBA00022694"/>
    </source>
</evidence>
<dbReference type="InterPro" id="IPR015847">
    <property type="entry name" value="ExoRNase_PH_dom2"/>
</dbReference>
<dbReference type="HAMAP" id="MF_00564">
    <property type="entry name" value="RNase_PH"/>
    <property type="match status" value="1"/>
</dbReference>
<proteinExistence type="inferred from homology"/>
<feature type="domain" description="Exoribonuclease phosphorolytic" evidence="10">
    <location>
        <begin position="163"/>
        <end position="227"/>
    </location>
</feature>
<feature type="binding site" evidence="8">
    <location>
        <position position="90"/>
    </location>
    <ligand>
        <name>phosphate</name>
        <dbReference type="ChEBI" id="CHEBI:43474"/>
        <note>substrate</note>
    </ligand>
</feature>
<dbReference type="FunFam" id="3.30.230.70:FF:000003">
    <property type="entry name" value="Ribonuclease PH"/>
    <property type="match status" value="1"/>
</dbReference>
<keyword evidence="6 8" id="KW-0548">Nucleotidyltransferase</keyword>
<feature type="domain" description="Exoribonuclease phosphorolytic" evidence="9">
    <location>
        <begin position="14"/>
        <end position="144"/>
    </location>
</feature>
<reference evidence="11" key="1">
    <citation type="submission" date="2019-11" db="EMBL/GenBank/DDBJ databases">
        <authorList>
            <person name="Feng L."/>
        </authorList>
    </citation>
    <scope>NUCLEOTIDE SEQUENCE</scope>
    <source>
        <strain evidence="11">PgorbachiiLFYP46</strain>
    </source>
</reference>
<dbReference type="CDD" id="cd11362">
    <property type="entry name" value="RNase_PH_bact"/>
    <property type="match status" value="1"/>
</dbReference>
<evidence type="ECO:0000256" key="3">
    <source>
        <dbReference type="ARBA" id="ARBA00022555"/>
    </source>
</evidence>
<dbReference type="SUPFAM" id="SSF55666">
    <property type="entry name" value="Ribonuclease PH domain 2-like"/>
    <property type="match status" value="1"/>
</dbReference>
<dbReference type="GO" id="GO:0016075">
    <property type="term" value="P:rRNA catabolic process"/>
    <property type="evidence" value="ECO:0007669"/>
    <property type="project" value="UniProtKB-UniRule"/>
</dbReference>
<evidence type="ECO:0000256" key="7">
    <source>
        <dbReference type="ARBA" id="ARBA00022884"/>
    </source>
</evidence>